<evidence type="ECO:0000313" key="3">
    <source>
        <dbReference type="Ensembl" id="ENSMALP00000007167.1"/>
    </source>
</evidence>
<keyword evidence="1" id="KW-0175">Coiled coil</keyword>
<name>A0A3Q3J274_MONAL</name>
<proteinExistence type="predicted"/>
<feature type="coiled-coil region" evidence="1">
    <location>
        <begin position="203"/>
        <end position="248"/>
    </location>
</feature>
<accession>A0A3Q3J274</accession>
<feature type="compositionally biased region" description="Basic residues" evidence="2">
    <location>
        <begin position="1"/>
        <end position="11"/>
    </location>
</feature>
<evidence type="ECO:0000313" key="4">
    <source>
        <dbReference type="Proteomes" id="UP000261600"/>
    </source>
</evidence>
<dbReference type="Proteomes" id="UP000261600">
    <property type="component" value="Unplaced"/>
</dbReference>
<feature type="region of interest" description="Disordered" evidence="2">
    <location>
        <begin position="1"/>
        <end position="30"/>
    </location>
</feature>
<evidence type="ECO:0000256" key="2">
    <source>
        <dbReference type="SAM" id="MobiDB-lite"/>
    </source>
</evidence>
<sequence length="325" mass="37482">MAPKLKGKSKAPKAPTVPVSLTKGTSSNDIERLQQELDKVQKERDQFKLEKQQIQVERDKIFSLWKIAEERVAKAKDQISALDSDMLQNHWRYLKELHVSKQTAEYFRIEFQKAASELKAGGSVSTEEEETIMSKPDQLRIEIRAMNLEREHDRQLDELSNHLEKHVSVQDSMKEKEDVCVKHLTQLQQDLGNMTNNGIIKLEEQWSRDINDLKEDYKKAVNKCLNRNATLVKENNAMKEQLKEDNNKKAEALLVQHKNLTDHLSKINKKLGVFAEKCAKISMVSDKLLNKRKRQLGRDQLSLDSFMASVEEIQAPHEADLKSLS</sequence>
<reference evidence="3" key="2">
    <citation type="submission" date="2025-09" db="UniProtKB">
        <authorList>
            <consortium name="Ensembl"/>
        </authorList>
    </citation>
    <scope>IDENTIFICATION</scope>
</reference>
<organism evidence="3 4">
    <name type="scientific">Monopterus albus</name>
    <name type="common">Swamp eel</name>
    <dbReference type="NCBI Taxonomy" id="43700"/>
    <lineage>
        <taxon>Eukaryota</taxon>
        <taxon>Metazoa</taxon>
        <taxon>Chordata</taxon>
        <taxon>Craniata</taxon>
        <taxon>Vertebrata</taxon>
        <taxon>Euteleostomi</taxon>
        <taxon>Actinopterygii</taxon>
        <taxon>Neopterygii</taxon>
        <taxon>Teleostei</taxon>
        <taxon>Neoteleostei</taxon>
        <taxon>Acanthomorphata</taxon>
        <taxon>Anabantaria</taxon>
        <taxon>Synbranchiformes</taxon>
        <taxon>Synbranchidae</taxon>
        <taxon>Monopterus</taxon>
    </lineage>
</organism>
<protein>
    <recommendedName>
        <fullName evidence="5">Dynein regulatory complex subunit 4</fullName>
    </recommendedName>
</protein>
<reference evidence="3" key="1">
    <citation type="submission" date="2025-08" db="UniProtKB">
        <authorList>
            <consortium name="Ensembl"/>
        </authorList>
    </citation>
    <scope>IDENTIFICATION</scope>
</reference>
<evidence type="ECO:0000256" key="1">
    <source>
        <dbReference type="SAM" id="Coils"/>
    </source>
</evidence>
<dbReference type="STRING" id="43700.ENSMALP00000007167"/>
<evidence type="ECO:0008006" key="5">
    <source>
        <dbReference type="Google" id="ProtNLM"/>
    </source>
</evidence>
<dbReference type="AlphaFoldDB" id="A0A3Q3J274"/>
<keyword evidence="4" id="KW-1185">Reference proteome</keyword>
<dbReference type="Ensembl" id="ENSMALT00000007314.1">
    <property type="protein sequence ID" value="ENSMALP00000007167.1"/>
    <property type="gene ID" value="ENSMALG00000005097.1"/>
</dbReference>